<dbReference type="RefSeq" id="XP_020047085.1">
    <property type="nucleotide sequence ID" value="XM_020194854.1"/>
</dbReference>
<sequence>MKSSILKIVDFKNSQLTLKAMILAFIFEDLWDSNLQLKKQIISDFYNKISKNDMNQKSFLAAFSSTVPLESEQIIIKIFDPFDAKSKHEYEKLTYGERIKLCYSSFKKETHIYEVIKNHNMKCESSQIINIPTIYQTGCLMINSNYLYEFCGLYIAMQYLGDSKLATESDFKKGLSTAFFATSIANIS</sequence>
<dbReference type="EMBL" id="KV454481">
    <property type="protein sequence ID" value="ODV60778.1"/>
    <property type="molecule type" value="Genomic_DNA"/>
</dbReference>
<dbReference type="GeneID" id="30968490"/>
<evidence type="ECO:0000313" key="2">
    <source>
        <dbReference type="Proteomes" id="UP000095038"/>
    </source>
</evidence>
<dbReference type="InParanoid" id="A0A1D2VGJ0"/>
<reference evidence="2" key="1">
    <citation type="submission" date="2016-05" db="EMBL/GenBank/DDBJ databases">
        <title>Comparative genomics of biotechnologically important yeasts.</title>
        <authorList>
            <consortium name="DOE Joint Genome Institute"/>
            <person name="Riley R."/>
            <person name="Haridas S."/>
            <person name="Wolfe K.H."/>
            <person name="Lopes M.R."/>
            <person name="Hittinger C.T."/>
            <person name="Goker M."/>
            <person name="Salamov A."/>
            <person name="Wisecaver J."/>
            <person name="Long T.M."/>
            <person name="Aerts A.L."/>
            <person name="Barry K."/>
            <person name="Choi C."/>
            <person name="Clum A."/>
            <person name="Coughlan A.Y."/>
            <person name="Deshpande S."/>
            <person name="Douglass A.P."/>
            <person name="Hanson S.J."/>
            <person name="Klenk H.-P."/>
            <person name="Labutti K."/>
            <person name="Lapidus A."/>
            <person name="Lindquist E."/>
            <person name="Lipzen A."/>
            <person name="Meier-Kolthoff J.P."/>
            <person name="Ohm R.A."/>
            <person name="Otillar R.P."/>
            <person name="Pangilinan J."/>
            <person name="Peng Y."/>
            <person name="Rokas A."/>
            <person name="Rosa C.A."/>
            <person name="Scheuner C."/>
            <person name="Sibirny A.A."/>
            <person name="Slot J.C."/>
            <person name="Stielow J.B."/>
            <person name="Sun H."/>
            <person name="Kurtzman C.P."/>
            <person name="Blackwell M."/>
            <person name="Grigoriev I.V."/>
            <person name="Jeffries T.W."/>
        </authorList>
    </citation>
    <scope>NUCLEOTIDE SEQUENCE [LARGE SCALE GENOMIC DNA]</scope>
    <source>
        <strain evidence="2">DSM 1968</strain>
    </source>
</reference>
<proteinExistence type="predicted"/>
<name>A0A1D2VGJ0_9ASCO</name>
<dbReference type="AlphaFoldDB" id="A0A1D2VGJ0"/>
<accession>A0A1D2VGJ0</accession>
<protein>
    <submittedName>
        <fullName evidence="1">Uncharacterized protein</fullName>
    </submittedName>
</protein>
<keyword evidence="2" id="KW-1185">Reference proteome</keyword>
<evidence type="ECO:0000313" key="1">
    <source>
        <dbReference type="EMBL" id="ODV60778.1"/>
    </source>
</evidence>
<gene>
    <name evidence="1" type="ORF">ASCRUDRAFT_8377</name>
</gene>
<dbReference type="Proteomes" id="UP000095038">
    <property type="component" value="Unassembled WGS sequence"/>
</dbReference>
<organism evidence="1 2">
    <name type="scientific">Ascoidea rubescens DSM 1968</name>
    <dbReference type="NCBI Taxonomy" id="1344418"/>
    <lineage>
        <taxon>Eukaryota</taxon>
        <taxon>Fungi</taxon>
        <taxon>Dikarya</taxon>
        <taxon>Ascomycota</taxon>
        <taxon>Saccharomycotina</taxon>
        <taxon>Saccharomycetes</taxon>
        <taxon>Ascoideaceae</taxon>
        <taxon>Ascoidea</taxon>
    </lineage>
</organism>